<evidence type="ECO:0000256" key="1">
    <source>
        <dbReference type="SAM" id="MobiDB-lite"/>
    </source>
</evidence>
<feature type="chain" id="PRO_5044786933" evidence="2">
    <location>
        <begin position="23"/>
        <end position="130"/>
    </location>
</feature>
<dbReference type="EMBL" id="JBGFUD010004618">
    <property type="protein sequence ID" value="MFH4979777.1"/>
    <property type="molecule type" value="Genomic_DNA"/>
</dbReference>
<organism evidence="3 4">
    <name type="scientific">Gnathostoma spinigerum</name>
    <dbReference type="NCBI Taxonomy" id="75299"/>
    <lineage>
        <taxon>Eukaryota</taxon>
        <taxon>Metazoa</taxon>
        <taxon>Ecdysozoa</taxon>
        <taxon>Nematoda</taxon>
        <taxon>Chromadorea</taxon>
        <taxon>Rhabditida</taxon>
        <taxon>Spirurina</taxon>
        <taxon>Gnathostomatomorpha</taxon>
        <taxon>Gnathostomatoidea</taxon>
        <taxon>Gnathostomatidae</taxon>
        <taxon>Gnathostoma</taxon>
    </lineage>
</organism>
<feature type="region of interest" description="Disordered" evidence="1">
    <location>
        <begin position="41"/>
        <end position="61"/>
    </location>
</feature>
<feature type="region of interest" description="Disordered" evidence="1">
    <location>
        <begin position="90"/>
        <end position="119"/>
    </location>
</feature>
<comment type="caution">
    <text evidence="3">The sequence shown here is derived from an EMBL/GenBank/DDBJ whole genome shotgun (WGS) entry which is preliminary data.</text>
</comment>
<proteinExistence type="predicted"/>
<evidence type="ECO:0000313" key="4">
    <source>
        <dbReference type="Proteomes" id="UP001608902"/>
    </source>
</evidence>
<evidence type="ECO:0000313" key="3">
    <source>
        <dbReference type="EMBL" id="MFH4979777.1"/>
    </source>
</evidence>
<dbReference type="AlphaFoldDB" id="A0ABD6ETA7"/>
<name>A0ABD6ETA7_9BILA</name>
<keyword evidence="2" id="KW-0732">Signal</keyword>
<reference evidence="3 4" key="1">
    <citation type="submission" date="2024-08" db="EMBL/GenBank/DDBJ databases">
        <title>Gnathostoma spinigerum genome.</title>
        <authorList>
            <person name="Gonzalez-Bertolin B."/>
            <person name="Monzon S."/>
            <person name="Zaballos A."/>
            <person name="Jimenez P."/>
            <person name="Dekumyoy P."/>
            <person name="Varona S."/>
            <person name="Cuesta I."/>
            <person name="Sumanam S."/>
            <person name="Adisakwattana P."/>
            <person name="Gasser R.B."/>
            <person name="Hernandez-Gonzalez A."/>
            <person name="Young N.D."/>
            <person name="Perteguer M.J."/>
        </authorList>
    </citation>
    <scope>NUCLEOTIDE SEQUENCE [LARGE SCALE GENOMIC DNA]</scope>
    <source>
        <strain evidence="3">AL3</strain>
        <tissue evidence="3">Liver</tissue>
    </source>
</reference>
<protein>
    <submittedName>
        <fullName evidence="3">Uncharacterized protein</fullName>
    </submittedName>
</protein>
<sequence length="130" mass="14784">MTISAIWLLVLFFTATVSLSDGQWFSLKSSALSRLMSSLRPSVTAADGTNTKPVATRSWPKPQKQFQIFAKNNPRLLRLGPPLLFKRSFEEQSSKDEMNDGIRGFDEMKSEEQLEQNELSPLLQNFDLKM</sequence>
<dbReference type="Proteomes" id="UP001608902">
    <property type="component" value="Unassembled WGS sequence"/>
</dbReference>
<evidence type="ECO:0000256" key="2">
    <source>
        <dbReference type="SAM" id="SignalP"/>
    </source>
</evidence>
<keyword evidence="4" id="KW-1185">Reference proteome</keyword>
<gene>
    <name evidence="3" type="ORF">AB6A40_006486</name>
</gene>
<accession>A0ABD6ETA7</accession>
<feature type="compositionally biased region" description="Basic and acidic residues" evidence="1">
    <location>
        <begin position="90"/>
        <end position="112"/>
    </location>
</feature>
<feature type="signal peptide" evidence="2">
    <location>
        <begin position="1"/>
        <end position="22"/>
    </location>
</feature>